<evidence type="ECO:0008006" key="5">
    <source>
        <dbReference type="Google" id="ProtNLM"/>
    </source>
</evidence>
<dbReference type="Proteomes" id="UP000176005">
    <property type="component" value="Unassembled WGS sequence"/>
</dbReference>
<proteinExistence type="predicted"/>
<feature type="chain" id="PRO_5039229226" description="Tat pathway signal sequence domain protein" evidence="2">
    <location>
        <begin position="25"/>
        <end position="252"/>
    </location>
</feature>
<dbReference type="EMBL" id="LJGW01000158">
    <property type="protein sequence ID" value="OEV12144.1"/>
    <property type="molecule type" value="Genomic_DNA"/>
</dbReference>
<dbReference type="RefSeq" id="WP_070016385.1">
    <property type="nucleotide sequence ID" value="NZ_LJGW01000158.1"/>
</dbReference>
<sequence length="252" mass="27695">MGWKRTRRAAVSAVVAGVIAAVSAALPPGAAGTFAGKSSAPTAKGPGKHTPPPPQLPRNFRGKGKWIVRDLGITVPFSWQGRNGDSQMIAGGPQYPIWFTNLIYKGDFYTLTYKWPGLNEHSCSKIPGLGLEQLNNALKGSRFVGRETLENNPRRHVNHWRVGVVLPQRPPGKYLRFPLALGDVYVDQKNRGTFWQVLQFGIQNLYDPELDEWLRMRTFEHKPGKVTLPRSCAAATTQAPPALPSPAAVPAR</sequence>
<feature type="region of interest" description="Disordered" evidence="1">
    <location>
        <begin position="34"/>
        <end position="61"/>
    </location>
</feature>
<reference evidence="3 4" key="1">
    <citation type="journal article" date="2016" name="Front. Microbiol.">
        <title>Comparative Genomics Analysis of Streptomyces Species Reveals Their Adaptation to the Marine Environment and Their Diversity at the Genomic Level.</title>
        <authorList>
            <person name="Tian X."/>
            <person name="Zhang Z."/>
            <person name="Yang T."/>
            <person name="Chen M."/>
            <person name="Li J."/>
            <person name="Chen F."/>
            <person name="Yang J."/>
            <person name="Li W."/>
            <person name="Zhang B."/>
            <person name="Zhang Z."/>
            <person name="Wu J."/>
            <person name="Zhang C."/>
            <person name="Long L."/>
            <person name="Xiao J."/>
        </authorList>
    </citation>
    <scope>NUCLEOTIDE SEQUENCE [LARGE SCALE GENOMIC DNA]</scope>
    <source>
        <strain evidence="3 4">SCSIO 10429</strain>
    </source>
</reference>
<dbReference type="PATRIC" id="fig|518642.10.peg.1844"/>
<evidence type="ECO:0000256" key="1">
    <source>
        <dbReference type="SAM" id="MobiDB-lite"/>
    </source>
</evidence>
<protein>
    <recommendedName>
        <fullName evidence="5">Tat pathway signal sequence domain protein</fullName>
    </recommendedName>
</protein>
<keyword evidence="4" id="KW-1185">Reference proteome</keyword>
<dbReference type="AlphaFoldDB" id="A0A1E7L7J9"/>
<feature type="signal peptide" evidence="2">
    <location>
        <begin position="1"/>
        <end position="24"/>
    </location>
</feature>
<gene>
    <name evidence="3" type="ORF">AN218_09805</name>
</gene>
<keyword evidence="2" id="KW-0732">Signal</keyword>
<evidence type="ECO:0000313" key="3">
    <source>
        <dbReference type="EMBL" id="OEV12144.1"/>
    </source>
</evidence>
<organism evidence="3 4">
    <name type="scientific">Streptomyces nanshensis</name>
    <dbReference type="NCBI Taxonomy" id="518642"/>
    <lineage>
        <taxon>Bacteria</taxon>
        <taxon>Bacillati</taxon>
        <taxon>Actinomycetota</taxon>
        <taxon>Actinomycetes</taxon>
        <taxon>Kitasatosporales</taxon>
        <taxon>Streptomycetaceae</taxon>
        <taxon>Streptomyces</taxon>
    </lineage>
</organism>
<name>A0A1E7L7J9_9ACTN</name>
<evidence type="ECO:0000313" key="4">
    <source>
        <dbReference type="Proteomes" id="UP000176005"/>
    </source>
</evidence>
<accession>A0A1E7L7J9</accession>
<evidence type="ECO:0000256" key="2">
    <source>
        <dbReference type="SAM" id="SignalP"/>
    </source>
</evidence>
<comment type="caution">
    <text evidence="3">The sequence shown here is derived from an EMBL/GenBank/DDBJ whole genome shotgun (WGS) entry which is preliminary data.</text>
</comment>